<evidence type="ECO:0000259" key="2">
    <source>
        <dbReference type="PROSITE" id="PS50164"/>
    </source>
</evidence>
<dbReference type="PROSITE" id="PS50878">
    <property type="entry name" value="RT_POL"/>
    <property type="match status" value="1"/>
</dbReference>
<feature type="region of interest" description="Disordered" evidence="1">
    <location>
        <begin position="150"/>
        <end position="178"/>
    </location>
</feature>
<dbReference type="PANTHER" id="PTHR21301">
    <property type="entry name" value="REVERSE TRANSCRIPTASE"/>
    <property type="match status" value="1"/>
</dbReference>
<evidence type="ECO:0000259" key="3">
    <source>
        <dbReference type="PROSITE" id="PS50878"/>
    </source>
</evidence>
<dbReference type="PANTHER" id="PTHR21301:SF10">
    <property type="entry name" value="REVERSE TRANSCRIPTASE DOMAIN-CONTAINING PROTEIN"/>
    <property type="match status" value="1"/>
</dbReference>
<dbReference type="Pfam" id="PF00078">
    <property type="entry name" value="RVT_1"/>
    <property type="match status" value="1"/>
</dbReference>
<accession>A0A016RW34</accession>
<dbReference type="OrthoDB" id="10060112at2759"/>
<dbReference type="CDD" id="cd00304">
    <property type="entry name" value="RT_like"/>
    <property type="match status" value="1"/>
</dbReference>
<dbReference type="Gene3D" id="3.40.1440.10">
    <property type="entry name" value="GIY-YIG endonuclease"/>
    <property type="match status" value="1"/>
</dbReference>
<feature type="domain" description="Reverse transcriptase" evidence="3">
    <location>
        <begin position="363"/>
        <end position="626"/>
    </location>
</feature>
<reference evidence="5" key="1">
    <citation type="journal article" date="2015" name="Nat. Genet.">
        <title>The genome and transcriptome of the zoonotic hookworm Ancylostoma ceylanicum identify infection-specific gene families.</title>
        <authorList>
            <person name="Schwarz E.M."/>
            <person name="Hu Y."/>
            <person name="Antoshechkin I."/>
            <person name="Miller M.M."/>
            <person name="Sternberg P.W."/>
            <person name="Aroian R.V."/>
        </authorList>
    </citation>
    <scope>NUCLEOTIDE SEQUENCE</scope>
    <source>
        <strain evidence="5">HY135</strain>
    </source>
</reference>
<dbReference type="Pfam" id="PF01541">
    <property type="entry name" value="GIY-YIG"/>
    <property type="match status" value="1"/>
</dbReference>
<dbReference type="CDD" id="cd10442">
    <property type="entry name" value="GIY-YIG_PLEs"/>
    <property type="match status" value="1"/>
</dbReference>
<dbReference type="Proteomes" id="UP000024635">
    <property type="component" value="Unassembled WGS sequence"/>
</dbReference>
<dbReference type="InterPro" id="IPR000305">
    <property type="entry name" value="GIY-YIG_endonuc"/>
</dbReference>
<evidence type="ECO:0000313" key="5">
    <source>
        <dbReference type="Proteomes" id="UP000024635"/>
    </source>
</evidence>
<dbReference type="InterPro" id="IPR000477">
    <property type="entry name" value="RT_dom"/>
</dbReference>
<dbReference type="AlphaFoldDB" id="A0A016RW34"/>
<organism evidence="4 5">
    <name type="scientific">Ancylostoma ceylanicum</name>
    <dbReference type="NCBI Taxonomy" id="53326"/>
    <lineage>
        <taxon>Eukaryota</taxon>
        <taxon>Metazoa</taxon>
        <taxon>Ecdysozoa</taxon>
        <taxon>Nematoda</taxon>
        <taxon>Chromadorea</taxon>
        <taxon>Rhabditida</taxon>
        <taxon>Rhabditina</taxon>
        <taxon>Rhabditomorpha</taxon>
        <taxon>Strongyloidea</taxon>
        <taxon>Ancylostomatidae</taxon>
        <taxon>Ancylostomatinae</taxon>
        <taxon>Ancylostoma</taxon>
    </lineage>
</organism>
<dbReference type="PROSITE" id="PS50164">
    <property type="entry name" value="GIY_YIG"/>
    <property type="match status" value="1"/>
</dbReference>
<feature type="domain" description="GIY-YIG" evidence="2">
    <location>
        <begin position="782"/>
        <end position="872"/>
    </location>
</feature>
<dbReference type="InterPro" id="IPR035901">
    <property type="entry name" value="GIY-YIG_endonuc_sf"/>
</dbReference>
<evidence type="ECO:0000256" key="1">
    <source>
        <dbReference type="SAM" id="MobiDB-lite"/>
    </source>
</evidence>
<proteinExistence type="predicted"/>
<dbReference type="InterPro" id="IPR058912">
    <property type="entry name" value="HTH_animal"/>
</dbReference>
<keyword evidence="5" id="KW-1185">Reference proteome</keyword>
<dbReference type="STRING" id="53326.A0A016RW34"/>
<protein>
    <recommendedName>
        <fullName evidence="6">Reverse transcriptase domain-containing protein</fullName>
    </recommendedName>
</protein>
<dbReference type="EMBL" id="JARK01001698">
    <property type="protein sequence ID" value="EYB82332.1"/>
    <property type="molecule type" value="Genomic_DNA"/>
</dbReference>
<comment type="caution">
    <text evidence="4">The sequence shown here is derived from an EMBL/GenBank/DDBJ whole genome shotgun (WGS) entry which is preliminary data.</text>
</comment>
<evidence type="ECO:0000313" key="4">
    <source>
        <dbReference type="EMBL" id="EYB82332.1"/>
    </source>
</evidence>
<name>A0A016RW34_9BILA</name>
<gene>
    <name evidence="4" type="primary">Acey_s0362.g3511</name>
    <name evidence="4" type="ORF">Y032_0362g3511</name>
</gene>
<evidence type="ECO:0008006" key="6">
    <source>
        <dbReference type="Google" id="ProtNLM"/>
    </source>
</evidence>
<sequence>MPRFKDQRTWQLLQDVPPNMFVLTREALSLRQQVVAARQSLFFLQRCKKTNIMPTFIKNKKIGSICNLPDNDSRITKVNRSILNIVIKEKQRKLYSTLLRCNAKEMACQRLLPNHVWRRIEGRSRLICDSIRSKVKSLLSAKYDRLLGEVRENNQSKRENPPNIHRSHDAHDSNNRETRRVTVIGDVDLSTHALAFLSLGPSFSPAQNINAWTCRKIVGGLQRLRDMLRNKARRENAPQSSAPGNKRLLPPVPFPRSFYKEAEPFLAADIKFRVLSAGILEVLNRFKGVHQSNLSREQWLGFKEVRSLIADNSIRLSVSDKGGEFVVLPQTLDRAITELHLSDTTIYQRATERDFLAQCRRLNDTWSSVGKSAGLDERFVSRLKLDNPSCPVFYNLVKTHKISRQEMRSMSAEVYKIRPIISCVGGPTDRISWFLNKIVSQLLPKIPSHLSNTDHFLQHLQNTTFEQNCVLESFDVTSLYTNVQNDEALQALSELLDKHARYINTFGLSKARILVLIRECLKCNIFKWSGKYFSQIRGLAMGQRLAPVLAICFMSRIEEPVLARLPIMYCRYIDDCCVVTSTQSEMDECFRVLNEQSQYIRLTRETPRDGWLSYLNTQIKLSNGIMHVKWYRKESSKNILIHANSAHPNAVKRAIVRNMFRTATKVCTSEDERCESRKLALEMANSNGYSMPRYRPRPAHAVQSRTPRMNKLPLCLPFFSDEVSAAFHQCIVRAQLQNDVLLVNIPNDNIKKQLVRNRLYDRCCISEQCVVCPHGNTGDCAKVGVVYQIECLICHDLYIGETGRTLSIRIKEHMATKRRGNLTSPLGRHKVEVHNGNDFDVRCEILALESEISARKALEAAWIFTKNPGMNNRNECLSLTSDLLPFLSLCELYTVDQVRPGH</sequence>
<dbReference type="Pfam" id="PF26215">
    <property type="entry name" value="HTH_animal"/>
    <property type="match status" value="1"/>
</dbReference>